<feature type="compositionally biased region" description="Low complexity" evidence="1">
    <location>
        <begin position="661"/>
        <end position="682"/>
    </location>
</feature>
<dbReference type="OrthoDB" id="137508at2157"/>
<comment type="caution">
    <text evidence="4">The sequence shown here is derived from an EMBL/GenBank/DDBJ whole genome shotgun (WGS) entry which is preliminary data.</text>
</comment>
<organism evidence="4 5">
    <name type="scientific">Methanimicrococcus blatticola</name>
    <dbReference type="NCBI Taxonomy" id="91560"/>
    <lineage>
        <taxon>Archaea</taxon>
        <taxon>Methanobacteriati</taxon>
        <taxon>Methanobacteriota</taxon>
        <taxon>Stenosarchaea group</taxon>
        <taxon>Methanomicrobia</taxon>
        <taxon>Methanosarcinales</taxon>
        <taxon>Methanosarcinaceae</taxon>
        <taxon>Methanimicrococcus</taxon>
    </lineage>
</organism>
<dbReference type="Gene3D" id="2.60.40.4190">
    <property type="match status" value="2"/>
</dbReference>
<feature type="domain" description="S-layer family duplication" evidence="3">
    <location>
        <begin position="37"/>
        <end position="299"/>
    </location>
</feature>
<feature type="domain" description="S-layer family duplication" evidence="3">
    <location>
        <begin position="351"/>
        <end position="577"/>
    </location>
</feature>
<protein>
    <submittedName>
        <fullName evidence="4">S-layer protein (TIGR01567 family)</fullName>
    </submittedName>
</protein>
<accession>A0A484F658</accession>
<gene>
    <name evidence="4" type="ORF">C7391_1094</name>
</gene>
<sequence>MQMKHLLVALLVLLAFTGMAAAADSVEIRSTIVHYDELSTQITPADWAGLWYDLDDDTSTEILYLNTPTNKGDTDIVYETIPVFQNYEYDGWANTSTGSTENYGYAVIGFFAEPYVALGKKDVTSFDLSGGDTPAIKATKIAKLVIDDDEKYTLKTGATLELGSGYSIIVDQIDVDGNKAYLKLMKDGKELNSSIVNTNETGLNSSTWMFDLTVLGEKNMQVMRVHVKDVFQGTESSLVEIDGLWMVDYQNAIEVKSDDKFGKFECITADNYKLEFEAEEITLSADSDIELGKGIFIKTEKNFDKTDAMGLDKFYVYKEYTEAGTYEIRSSVFNYSTSTGGSIALKNGNVESELNYTTFAAFFYDMDNGVDTEVLAFDGDGSIIDEGDLTYNTTPKAVSYEYDWTFNDTVNGGIEDAPEFYFIMGFFGEKYVPFNIVDVNGHNTDLKPEKMAKLIIDDDEKYTLKTGATLELGEGYTIIVDQIDVDGNKAYLKFLKDGKEINSSIVNTKDNTSNWILRQNITNEKNVQVLRIHVKDVFQGTQDSLVEIDGFWLMDYQNANELKSDDKFGILEYDGSSDVTNTYDYEYTIGNTVYLLPYDTSVLEFSSGTKITWASDMDKQIANNMYLKTADSTSNKLAYFYVNAEVGDGGNVTDPDPVPSEGGNETEPPVTPPTEGGNNTTDPEPPKDDEPSWFKKNMWLIIGVIVLIIIIAGAAYYFMVYKKQA</sequence>
<reference evidence="4 5" key="1">
    <citation type="submission" date="2019-03" db="EMBL/GenBank/DDBJ databases">
        <title>Genomic Encyclopedia of Type Strains, Phase IV (KMG-IV): sequencing the most valuable type-strain genomes for metagenomic binning, comparative biology and taxonomic classification.</title>
        <authorList>
            <person name="Goeker M."/>
        </authorList>
    </citation>
    <scope>NUCLEOTIDE SEQUENCE [LARGE SCALE GENOMIC DNA]</scope>
    <source>
        <strain evidence="4 5">DSM 13328</strain>
    </source>
</reference>
<dbReference type="EMBL" id="SNYS01000008">
    <property type="protein sequence ID" value="TDQ68895.1"/>
    <property type="molecule type" value="Genomic_DNA"/>
</dbReference>
<keyword evidence="5" id="KW-1185">Reference proteome</keyword>
<evidence type="ECO:0000313" key="4">
    <source>
        <dbReference type="EMBL" id="TDQ68895.1"/>
    </source>
</evidence>
<proteinExistence type="predicted"/>
<dbReference type="RefSeq" id="WP_133517538.1">
    <property type="nucleotide sequence ID" value="NZ_JAHDUW010000003.1"/>
</dbReference>
<evidence type="ECO:0000256" key="1">
    <source>
        <dbReference type="SAM" id="MobiDB-lite"/>
    </source>
</evidence>
<dbReference type="InterPro" id="IPR006457">
    <property type="entry name" value="S_layer-rel_Mac"/>
</dbReference>
<dbReference type="Proteomes" id="UP000294855">
    <property type="component" value="Unassembled WGS sequence"/>
</dbReference>
<keyword evidence="2" id="KW-1133">Transmembrane helix</keyword>
<keyword evidence="2" id="KW-0472">Membrane</keyword>
<feature type="transmembrane region" description="Helical" evidence="2">
    <location>
        <begin position="698"/>
        <end position="719"/>
    </location>
</feature>
<dbReference type="NCBIfam" id="TIGR01567">
    <property type="entry name" value="S_layer_rel_Mac"/>
    <property type="match status" value="2"/>
</dbReference>
<evidence type="ECO:0000313" key="5">
    <source>
        <dbReference type="Proteomes" id="UP000294855"/>
    </source>
</evidence>
<dbReference type="AlphaFoldDB" id="A0A484F658"/>
<name>A0A484F658_9EURY</name>
<dbReference type="Gene3D" id="2.60.98.40">
    <property type="match status" value="2"/>
</dbReference>
<evidence type="ECO:0000259" key="3">
    <source>
        <dbReference type="Pfam" id="PF07752"/>
    </source>
</evidence>
<keyword evidence="2" id="KW-0812">Transmembrane</keyword>
<dbReference type="Pfam" id="PF07752">
    <property type="entry name" value="S-layer"/>
    <property type="match status" value="2"/>
</dbReference>
<feature type="region of interest" description="Disordered" evidence="1">
    <location>
        <begin position="650"/>
        <end position="690"/>
    </location>
</feature>
<evidence type="ECO:0000256" key="2">
    <source>
        <dbReference type="SAM" id="Phobius"/>
    </source>
</evidence>